<dbReference type="Proteomes" id="UP000593564">
    <property type="component" value="Unassembled WGS sequence"/>
</dbReference>
<accession>A0A7J7FYJ1</accession>
<dbReference type="PANTHER" id="PTHR48475:SF1">
    <property type="entry name" value="RNASE H TYPE-1 DOMAIN-CONTAINING PROTEIN"/>
    <property type="match status" value="1"/>
</dbReference>
<comment type="caution">
    <text evidence="2">The sequence shown here is derived from an EMBL/GenBank/DDBJ whole genome shotgun (WGS) entry which is preliminary data.</text>
</comment>
<dbReference type="AlphaFoldDB" id="A0A7J7FYJ1"/>
<evidence type="ECO:0000256" key="1">
    <source>
        <dbReference type="SAM" id="MobiDB-lite"/>
    </source>
</evidence>
<evidence type="ECO:0000313" key="3">
    <source>
        <dbReference type="Proteomes" id="UP000593564"/>
    </source>
</evidence>
<dbReference type="PANTHER" id="PTHR48475">
    <property type="entry name" value="RIBONUCLEASE H"/>
    <property type="match status" value="1"/>
</dbReference>
<proteinExistence type="predicted"/>
<feature type="region of interest" description="Disordered" evidence="1">
    <location>
        <begin position="378"/>
        <end position="398"/>
    </location>
</feature>
<name>A0A7J7FYJ1_CAMSI</name>
<sequence length="597" mass="67820">MRPIIIEQKFVPAYELIVAIDEVQDKNPWYYDIWNFLEKEACPPGENAKDKKAIRRMAAQFIVSEGKLYKRCHLGMHKLCIDAEESKRLMEAIHGEKVGLNPFNPPSTSGRGDISFEDIFTDLRDLPARILRTWLGSRSRNWPGEKCRKDGYSGRVETNRSEPPPVAVFESSLPVIVEKTAQIEMAETEQIEQLDQEAEIKNVSIASDASALKDPAVALSMASSISLPVDRATFRTEPNLLSIALAAQSAILMASKIAEIDRRQHDAIEQNGFLKAEIENEKSKAVEASQKADFESKKAKEMADSEISKAFQAGKDAALENYVEEVPKFENQDFKHGWLKALTTTNVTLAQPIPYEQVDVEPLDRGEGRTLAELDTEMNRGGEPTRTGSRTLREREKCHSPHHRIFIVNKSMTEANSIIRDLNVVVELARQIFQPEVQHYKIGMRLRAARRDIEQRVPRIQTLQARAQKAEKELEKANTSETHSASQMNSNVTERVNRQILDHTIVDREMTSMFAIESAKVRSYEKGFHDGRKIRIDKTKEKLDEEVCRCENREFKHGWIKTLQVASVDPTSPLYQSYTFPFEAFDAEKSDDEEGAE</sequence>
<evidence type="ECO:0000313" key="2">
    <source>
        <dbReference type="EMBL" id="KAF5933031.1"/>
    </source>
</evidence>
<organism evidence="2 3">
    <name type="scientific">Camellia sinensis</name>
    <name type="common">Tea plant</name>
    <name type="synonym">Thea sinensis</name>
    <dbReference type="NCBI Taxonomy" id="4442"/>
    <lineage>
        <taxon>Eukaryota</taxon>
        <taxon>Viridiplantae</taxon>
        <taxon>Streptophyta</taxon>
        <taxon>Embryophyta</taxon>
        <taxon>Tracheophyta</taxon>
        <taxon>Spermatophyta</taxon>
        <taxon>Magnoliopsida</taxon>
        <taxon>eudicotyledons</taxon>
        <taxon>Gunneridae</taxon>
        <taxon>Pentapetalae</taxon>
        <taxon>asterids</taxon>
        <taxon>Ericales</taxon>
        <taxon>Theaceae</taxon>
        <taxon>Camellia</taxon>
    </lineage>
</organism>
<reference evidence="3" key="1">
    <citation type="journal article" date="2020" name="Nat. Commun.">
        <title>Genome assembly of wild tea tree DASZ reveals pedigree and selection history of tea varieties.</title>
        <authorList>
            <person name="Zhang W."/>
            <person name="Zhang Y."/>
            <person name="Qiu H."/>
            <person name="Guo Y."/>
            <person name="Wan H."/>
            <person name="Zhang X."/>
            <person name="Scossa F."/>
            <person name="Alseekh S."/>
            <person name="Zhang Q."/>
            <person name="Wang P."/>
            <person name="Xu L."/>
            <person name="Schmidt M.H."/>
            <person name="Jia X."/>
            <person name="Li D."/>
            <person name="Zhu A."/>
            <person name="Guo F."/>
            <person name="Chen W."/>
            <person name="Ni D."/>
            <person name="Usadel B."/>
            <person name="Fernie A.R."/>
            <person name="Wen W."/>
        </authorList>
    </citation>
    <scope>NUCLEOTIDE SEQUENCE [LARGE SCALE GENOMIC DNA]</scope>
    <source>
        <strain evidence="3">cv. G240</strain>
    </source>
</reference>
<protein>
    <submittedName>
        <fullName evidence="2">Uncharacterized protein</fullName>
    </submittedName>
</protein>
<keyword evidence="3" id="KW-1185">Reference proteome</keyword>
<reference evidence="2 3" key="2">
    <citation type="submission" date="2020-07" db="EMBL/GenBank/DDBJ databases">
        <title>Genome assembly of wild tea tree DASZ reveals pedigree and selection history of tea varieties.</title>
        <authorList>
            <person name="Zhang W."/>
        </authorList>
    </citation>
    <scope>NUCLEOTIDE SEQUENCE [LARGE SCALE GENOMIC DNA]</scope>
    <source>
        <strain evidence="3">cv. G240</strain>
        <tissue evidence="2">Leaf</tissue>
    </source>
</reference>
<dbReference type="EMBL" id="JACBKZ010000014">
    <property type="protein sequence ID" value="KAF5933031.1"/>
    <property type="molecule type" value="Genomic_DNA"/>
</dbReference>
<gene>
    <name evidence="2" type="ORF">HYC85_029202</name>
</gene>